<accession>A0AAW0DL79</accession>
<reference evidence="2 3" key="1">
    <citation type="journal article" date="2024" name="J Genomics">
        <title>Draft genome sequencing and assembly of Favolaschia claudopus CIRM-BRFM 2984 isolated from oak limbs.</title>
        <authorList>
            <person name="Navarro D."/>
            <person name="Drula E."/>
            <person name="Chaduli D."/>
            <person name="Cazenave R."/>
            <person name="Ahrendt S."/>
            <person name="Wang J."/>
            <person name="Lipzen A."/>
            <person name="Daum C."/>
            <person name="Barry K."/>
            <person name="Grigoriev I.V."/>
            <person name="Favel A."/>
            <person name="Rosso M.N."/>
            <person name="Martin F."/>
        </authorList>
    </citation>
    <scope>NUCLEOTIDE SEQUENCE [LARGE SCALE GENOMIC DNA]</scope>
    <source>
        <strain evidence="2 3">CIRM-BRFM 2984</strain>
    </source>
</reference>
<dbReference type="InterPro" id="IPR032675">
    <property type="entry name" value="LRR_dom_sf"/>
</dbReference>
<dbReference type="Gene3D" id="3.80.10.10">
    <property type="entry name" value="Ribonuclease Inhibitor"/>
    <property type="match status" value="1"/>
</dbReference>
<dbReference type="SUPFAM" id="SSF52047">
    <property type="entry name" value="RNI-like"/>
    <property type="match status" value="1"/>
</dbReference>
<dbReference type="EMBL" id="JAWWNJ010000007">
    <property type="protein sequence ID" value="KAK7052392.1"/>
    <property type="molecule type" value="Genomic_DNA"/>
</dbReference>
<evidence type="ECO:0008006" key="4">
    <source>
        <dbReference type="Google" id="ProtNLM"/>
    </source>
</evidence>
<comment type="caution">
    <text evidence="2">The sequence shown here is derived from an EMBL/GenBank/DDBJ whole genome shotgun (WGS) entry which is preliminary data.</text>
</comment>
<feature type="region of interest" description="Disordered" evidence="1">
    <location>
        <begin position="187"/>
        <end position="208"/>
    </location>
</feature>
<dbReference type="Proteomes" id="UP001362999">
    <property type="component" value="Unassembled WGS sequence"/>
</dbReference>
<evidence type="ECO:0000256" key="1">
    <source>
        <dbReference type="SAM" id="MobiDB-lite"/>
    </source>
</evidence>
<evidence type="ECO:0000313" key="2">
    <source>
        <dbReference type="EMBL" id="KAK7052392.1"/>
    </source>
</evidence>
<sequence length="412" mass="46367">MSVDVQLPQELVATVIDHISTNPESLKACALVCRSWLSPSRSHLFHKFYLSGPQNIFAFRDLMKSPHCTFLEHIRVLVARRYTFYLNDRYFNEIVADLLRLTGIRALEISLRTVYPTDPDAAEHSPYHLGFVTSGVSSVMHSVFSAFPRLTRLDLFCWFDESDTPVIELICLSPALEELCLSSSTGFDAPSSSEKPSRSEAAPPPPQGLHRVELRGGLMNLILAWLQSAEHLGNVDSLTLSGLEYGHENIVRSALEQIGDSLQHLDIVLTESLGQDASVVYDFSRHPSLRTLRICDDGWVNTDNVHPDQMLQMITKIVAPTLECVSFAIDISLYTEFEWATLDNFLSAPRFSCLEKVDFTYHNFRFRESPDHLFLRRNLPSLEGSAKLQIPAKDLGRDQTVAVALARARVSF</sequence>
<dbReference type="InterPro" id="IPR036047">
    <property type="entry name" value="F-box-like_dom_sf"/>
</dbReference>
<proteinExistence type="predicted"/>
<name>A0AAW0DL79_9AGAR</name>
<gene>
    <name evidence="2" type="ORF">R3P38DRAFT_2860063</name>
</gene>
<evidence type="ECO:0000313" key="3">
    <source>
        <dbReference type="Proteomes" id="UP001362999"/>
    </source>
</evidence>
<dbReference type="SUPFAM" id="SSF81383">
    <property type="entry name" value="F-box domain"/>
    <property type="match status" value="1"/>
</dbReference>
<keyword evidence="3" id="KW-1185">Reference proteome</keyword>
<organism evidence="2 3">
    <name type="scientific">Favolaschia claudopus</name>
    <dbReference type="NCBI Taxonomy" id="2862362"/>
    <lineage>
        <taxon>Eukaryota</taxon>
        <taxon>Fungi</taxon>
        <taxon>Dikarya</taxon>
        <taxon>Basidiomycota</taxon>
        <taxon>Agaricomycotina</taxon>
        <taxon>Agaricomycetes</taxon>
        <taxon>Agaricomycetidae</taxon>
        <taxon>Agaricales</taxon>
        <taxon>Marasmiineae</taxon>
        <taxon>Mycenaceae</taxon>
        <taxon>Favolaschia</taxon>
    </lineage>
</organism>
<protein>
    <recommendedName>
        <fullName evidence="4">F-box domain-containing protein</fullName>
    </recommendedName>
</protein>
<dbReference type="AlphaFoldDB" id="A0AAW0DL79"/>